<evidence type="ECO:0000313" key="2">
    <source>
        <dbReference type="EMBL" id="RDB21212.1"/>
    </source>
</evidence>
<proteinExistence type="predicted"/>
<feature type="region of interest" description="Disordered" evidence="1">
    <location>
        <begin position="418"/>
        <end position="439"/>
    </location>
</feature>
<accession>A0A369JIR9</accession>
<dbReference type="InParanoid" id="A0A369JIR9"/>
<gene>
    <name evidence="2" type="ORF">Hypma_011344</name>
</gene>
<reference evidence="2" key="1">
    <citation type="submission" date="2018-04" db="EMBL/GenBank/DDBJ databases">
        <title>Whole genome sequencing of Hypsizygus marmoreus.</title>
        <authorList>
            <person name="Choi I.-G."/>
            <person name="Min B."/>
            <person name="Kim J.-G."/>
            <person name="Kim S."/>
            <person name="Oh Y.-L."/>
            <person name="Kong W.-S."/>
            <person name="Park H."/>
            <person name="Jeong J."/>
            <person name="Song E.-S."/>
        </authorList>
    </citation>
    <scope>NUCLEOTIDE SEQUENCE [LARGE SCALE GENOMIC DNA]</scope>
    <source>
        <strain evidence="2">51987-8</strain>
    </source>
</reference>
<dbReference type="AlphaFoldDB" id="A0A369JIR9"/>
<name>A0A369JIR9_HYPMA</name>
<sequence length="572" mass="63067">MRFFRSFKLLHRRTKSDPLIGNIAGANATGHPRTASGGFNDISTILLTALPDYQPHGTCPASHLNIRIFDLETENANLRHTCSVSMNELTQVRSQLKASRAELFAELHRGVRRAKEDRNEIRRLRETLAHYESFLEAVITTSPADFVPSNGRPINQEHEVAVDREGTVRNETIWASIVPSAFGSRTQDEYMSALHMTLKSRMELRKCKKVAKFWKNTAKKDEQNTDVVTPSNSNISSIREILPVGRQKAVDALIAKRRKEALDQPWTASTYAPETPVHPPRTTIELAPISDIPIGSKTLSTSLSFSTESHGLPYKACLSPLASQSLKQELSKMSSSHRLPKWSSGRRVLGHVDLNIGKDAFPLPSSTASQAKHVKPITVSRRKAKEGLSLHREERKNDAKASKTASPEKLIVESENVHSNNHHDGPVRTHEYAHSASSTEDSDIILPSCALDLSNIMEESELPYATLSADDTFEGWVTCGVPGELDVSFGSTADTLFSTAPATTTTTPHKNDIKADSPKSRLPLPVFQTLRRLSLTKVSTTRGKGIGPISKVVTKPSPTRLPVRFNASHAVK</sequence>
<evidence type="ECO:0000256" key="1">
    <source>
        <dbReference type="SAM" id="MobiDB-lite"/>
    </source>
</evidence>
<comment type="caution">
    <text evidence="2">The sequence shown here is derived from an EMBL/GenBank/DDBJ whole genome shotgun (WGS) entry which is preliminary data.</text>
</comment>
<dbReference type="EMBL" id="LUEZ02000055">
    <property type="protein sequence ID" value="RDB21212.1"/>
    <property type="molecule type" value="Genomic_DNA"/>
</dbReference>
<dbReference type="OrthoDB" id="2798624at2759"/>
<feature type="region of interest" description="Disordered" evidence="1">
    <location>
        <begin position="382"/>
        <end position="406"/>
    </location>
</feature>
<feature type="compositionally biased region" description="Basic and acidic residues" evidence="1">
    <location>
        <begin position="385"/>
        <end position="401"/>
    </location>
</feature>
<keyword evidence="3" id="KW-1185">Reference proteome</keyword>
<organism evidence="2 3">
    <name type="scientific">Hypsizygus marmoreus</name>
    <name type="common">White beech mushroom</name>
    <name type="synonym">Agaricus marmoreus</name>
    <dbReference type="NCBI Taxonomy" id="39966"/>
    <lineage>
        <taxon>Eukaryota</taxon>
        <taxon>Fungi</taxon>
        <taxon>Dikarya</taxon>
        <taxon>Basidiomycota</taxon>
        <taxon>Agaricomycotina</taxon>
        <taxon>Agaricomycetes</taxon>
        <taxon>Agaricomycetidae</taxon>
        <taxon>Agaricales</taxon>
        <taxon>Tricholomatineae</taxon>
        <taxon>Lyophyllaceae</taxon>
        <taxon>Hypsizygus</taxon>
    </lineage>
</organism>
<evidence type="ECO:0000313" key="3">
    <source>
        <dbReference type="Proteomes" id="UP000076154"/>
    </source>
</evidence>
<feature type="compositionally biased region" description="Basic and acidic residues" evidence="1">
    <location>
        <begin position="418"/>
        <end position="433"/>
    </location>
</feature>
<dbReference type="STRING" id="39966.A0A369JIR9"/>
<protein>
    <submittedName>
        <fullName evidence="2">Uncharacterized protein</fullName>
    </submittedName>
</protein>
<dbReference type="Proteomes" id="UP000076154">
    <property type="component" value="Unassembled WGS sequence"/>
</dbReference>